<keyword evidence="5 7" id="KW-1133">Transmembrane helix</keyword>
<keyword evidence="4 7" id="KW-0812">Transmembrane</keyword>
<evidence type="ECO:0000256" key="7">
    <source>
        <dbReference type="SAM" id="Phobius"/>
    </source>
</evidence>
<dbReference type="CDD" id="cd06261">
    <property type="entry name" value="TM_PBP2"/>
    <property type="match status" value="1"/>
</dbReference>
<feature type="transmembrane region" description="Helical" evidence="7">
    <location>
        <begin position="278"/>
        <end position="304"/>
    </location>
</feature>
<feature type="transmembrane region" description="Helical" evidence="7">
    <location>
        <begin position="43"/>
        <end position="65"/>
    </location>
</feature>
<feature type="transmembrane region" description="Helical" evidence="7">
    <location>
        <begin position="152"/>
        <end position="173"/>
    </location>
</feature>
<evidence type="ECO:0000256" key="5">
    <source>
        <dbReference type="ARBA" id="ARBA00022989"/>
    </source>
</evidence>
<dbReference type="PANTHER" id="PTHR43005:SF1">
    <property type="entry name" value="SPERMIDINE_PUTRESCINE TRANSPORT SYSTEM PERMEASE PROTEIN"/>
    <property type="match status" value="1"/>
</dbReference>
<accession>A0A0F9IG63</accession>
<sequence length="359" mass="39862">VDTQRYRCAGIGETLAFGRATGLVHYTTALFWVMNTMTHYGKLSYPASIPVLLLLAALLAVPLAYSAALTFTGKPVGPGQLGEWVGFDHWSRVWPSVSAGFPFLDSGDRVFNRAFVQTIQYIIPSVIGATVFGLFVALVLNQEFPGRAIVRASLLIPWAIPPVVVAAMFQWFLDSRRGLFGFWPEKLGIVGELERLGFGVTAEGKLLFFDDRWLPAWFDLLTGLMTTFIGIHIWKTFPLMAIIFLVALQYLPKELLQAARLDGANFLRRLRYIILPHLWPALVAAMIVQFLLTITMFDVIFALGSGGVKESTLNIYVYAYRQSFFLGNLGYGAVLAYVVSGILILFALALTRGRIRAPL</sequence>
<comment type="caution">
    <text evidence="9">The sequence shown here is derived from an EMBL/GenBank/DDBJ whole genome shotgun (WGS) entry which is preliminary data.</text>
</comment>
<dbReference type="GO" id="GO:0005886">
    <property type="term" value="C:plasma membrane"/>
    <property type="evidence" value="ECO:0007669"/>
    <property type="project" value="UniProtKB-SubCell"/>
</dbReference>
<dbReference type="EMBL" id="LAZR01021134">
    <property type="protein sequence ID" value="KKL86377.1"/>
    <property type="molecule type" value="Genomic_DNA"/>
</dbReference>
<feature type="domain" description="ABC transmembrane type-1" evidence="8">
    <location>
        <begin position="115"/>
        <end position="352"/>
    </location>
</feature>
<dbReference type="PROSITE" id="PS50928">
    <property type="entry name" value="ABC_TM1"/>
    <property type="match status" value="1"/>
</dbReference>
<feature type="non-terminal residue" evidence="9">
    <location>
        <position position="1"/>
    </location>
</feature>
<dbReference type="PANTHER" id="PTHR43005">
    <property type="entry name" value="BLR7065 PROTEIN"/>
    <property type="match status" value="1"/>
</dbReference>
<feature type="transmembrane region" description="Helical" evidence="7">
    <location>
        <begin position="228"/>
        <end position="251"/>
    </location>
</feature>
<reference evidence="9" key="1">
    <citation type="journal article" date="2015" name="Nature">
        <title>Complex archaea that bridge the gap between prokaryotes and eukaryotes.</title>
        <authorList>
            <person name="Spang A."/>
            <person name="Saw J.H."/>
            <person name="Jorgensen S.L."/>
            <person name="Zaremba-Niedzwiedzka K."/>
            <person name="Martijn J."/>
            <person name="Lind A.E."/>
            <person name="van Eijk R."/>
            <person name="Schleper C."/>
            <person name="Guy L."/>
            <person name="Ettema T.J."/>
        </authorList>
    </citation>
    <scope>NUCLEOTIDE SEQUENCE</scope>
</reference>
<keyword evidence="2" id="KW-0813">Transport</keyword>
<dbReference type="GO" id="GO:0055085">
    <property type="term" value="P:transmembrane transport"/>
    <property type="evidence" value="ECO:0007669"/>
    <property type="project" value="InterPro"/>
</dbReference>
<dbReference type="InterPro" id="IPR035906">
    <property type="entry name" value="MetI-like_sf"/>
</dbReference>
<feature type="transmembrane region" description="Helical" evidence="7">
    <location>
        <begin position="119"/>
        <end position="140"/>
    </location>
</feature>
<evidence type="ECO:0000256" key="2">
    <source>
        <dbReference type="ARBA" id="ARBA00022448"/>
    </source>
</evidence>
<feature type="transmembrane region" description="Helical" evidence="7">
    <location>
        <begin position="324"/>
        <end position="350"/>
    </location>
</feature>
<evidence type="ECO:0000256" key="1">
    <source>
        <dbReference type="ARBA" id="ARBA00004651"/>
    </source>
</evidence>
<gene>
    <name evidence="9" type="ORF">LCGC14_1945320</name>
</gene>
<dbReference type="SUPFAM" id="SSF161098">
    <property type="entry name" value="MetI-like"/>
    <property type="match status" value="1"/>
</dbReference>
<evidence type="ECO:0000313" key="9">
    <source>
        <dbReference type="EMBL" id="KKL86377.1"/>
    </source>
</evidence>
<evidence type="ECO:0000256" key="6">
    <source>
        <dbReference type="ARBA" id="ARBA00023136"/>
    </source>
</evidence>
<dbReference type="AlphaFoldDB" id="A0A0F9IG63"/>
<keyword evidence="3" id="KW-1003">Cell membrane</keyword>
<proteinExistence type="predicted"/>
<comment type="subcellular location">
    <subcellularLocation>
        <location evidence="1">Cell membrane</location>
        <topology evidence="1">Multi-pass membrane protein</topology>
    </subcellularLocation>
</comment>
<dbReference type="Gene3D" id="1.10.3720.10">
    <property type="entry name" value="MetI-like"/>
    <property type="match status" value="1"/>
</dbReference>
<dbReference type="InterPro" id="IPR000515">
    <property type="entry name" value="MetI-like"/>
</dbReference>
<protein>
    <recommendedName>
        <fullName evidence="8">ABC transmembrane type-1 domain-containing protein</fullName>
    </recommendedName>
</protein>
<organism evidence="9">
    <name type="scientific">marine sediment metagenome</name>
    <dbReference type="NCBI Taxonomy" id="412755"/>
    <lineage>
        <taxon>unclassified sequences</taxon>
        <taxon>metagenomes</taxon>
        <taxon>ecological metagenomes</taxon>
    </lineage>
</organism>
<evidence type="ECO:0000259" key="8">
    <source>
        <dbReference type="PROSITE" id="PS50928"/>
    </source>
</evidence>
<dbReference type="Pfam" id="PF00528">
    <property type="entry name" value="BPD_transp_1"/>
    <property type="match status" value="1"/>
</dbReference>
<keyword evidence="6 7" id="KW-0472">Membrane</keyword>
<evidence type="ECO:0000256" key="4">
    <source>
        <dbReference type="ARBA" id="ARBA00022692"/>
    </source>
</evidence>
<evidence type="ECO:0000256" key="3">
    <source>
        <dbReference type="ARBA" id="ARBA00022475"/>
    </source>
</evidence>
<name>A0A0F9IG63_9ZZZZ</name>